<gene>
    <name evidence="2" type="ORF">H8712_04010</name>
</gene>
<protein>
    <submittedName>
        <fullName evidence="2">Uncharacterized protein</fullName>
    </submittedName>
</protein>
<name>A0ABR7P8Q0_9FIRM</name>
<evidence type="ECO:0000313" key="2">
    <source>
        <dbReference type="EMBL" id="MBC8627787.1"/>
    </source>
</evidence>
<dbReference type="RefSeq" id="WP_187558269.1">
    <property type="nucleotide sequence ID" value="NZ_JACRTP010000001.1"/>
</dbReference>
<proteinExistence type="predicted"/>
<comment type="caution">
    <text evidence="2">The sequence shown here is derived from an EMBL/GenBank/DDBJ whole genome shotgun (WGS) entry which is preliminary data.</text>
</comment>
<keyword evidence="1" id="KW-1133">Transmembrane helix</keyword>
<accession>A0ABR7P8Q0</accession>
<sequence length="106" mass="10647">MTDREIGLCNGIIHTASLAVAGVGGTLAQLPTSDTLAITPIQITMIISLGGVFGIALDESVAKAELASATAGMVGRSLTQWLIGWLPGVGNIINATTAATLTETIG</sequence>
<feature type="transmembrane region" description="Helical" evidence="1">
    <location>
        <begin position="36"/>
        <end position="57"/>
    </location>
</feature>
<reference evidence="2 3" key="1">
    <citation type="submission" date="2020-08" db="EMBL/GenBank/DDBJ databases">
        <title>Genome public.</title>
        <authorList>
            <person name="Liu C."/>
            <person name="Sun Q."/>
        </authorList>
    </citation>
    <scope>NUCLEOTIDE SEQUENCE [LARGE SCALE GENOMIC DNA]</scope>
    <source>
        <strain evidence="2 3">3_YM_SP_D4_24.mj</strain>
    </source>
</reference>
<evidence type="ECO:0000313" key="3">
    <source>
        <dbReference type="Proteomes" id="UP000661649"/>
    </source>
</evidence>
<keyword evidence="1" id="KW-0812">Transmembrane</keyword>
<keyword evidence="1" id="KW-0472">Membrane</keyword>
<keyword evidence="3" id="KW-1185">Reference proteome</keyword>
<organism evidence="2 3">
    <name type="scientific">Blautia stercoris</name>
    <dbReference type="NCBI Taxonomy" id="871664"/>
    <lineage>
        <taxon>Bacteria</taxon>
        <taxon>Bacillati</taxon>
        <taxon>Bacillota</taxon>
        <taxon>Clostridia</taxon>
        <taxon>Lachnospirales</taxon>
        <taxon>Lachnospiraceae</taxon>
        <taxon>Blautia</taxon>
    </lineage>
</organism>
<evidence type="ECO:0000256" key="1">
    <source>
        <dbReference type="SAM" id="Phobius"/>
    </source>
</evidence>
<feature type="transmembrane region" description="Helical" evidence="1">
    <location>
        <begin position="12"/>
        <end position="30"/>
    </location>
</feature>
<dbReference type="Proteomes" id="UP000661649">
    <property type="component" value="Unassembled WGS sequence"/>
</dbReference>
<dbReference type="EMBL" id="JACRTP010000001">
    <property type="protein sequence ID" value="MBC8627787.1"/>
    <property type="molecule type" value="Genomic_DNA"/>
</dbReference>